<dbReference type="RefSeq" id="WP_145819801.1">
    <property type="nucleotide sequence ID" value="NZ_AP023438.1"/>
</dbReference>
<name>A0A562WLX6_9ACTN</name>
<sequence length="426" mass="46282">MSALWLQMRFSIARMGFIPLALLGIVILFGRNRFWIGIWPESGAAVQVSAVFLSIFAAGVAALIAARVESRGLHEQAAAAAIRPFVIELSRFTAALLWLASPYLIVVIAGFVATAVKLFPPGVGIYFEYVLIGAAMIVFGTAWGWLVGRLLTPLLAAVCAALSWFIGAAFLASTAGAAVMSGPPWMEVRFGAVGVRLAAVLLFAAVVCALPWRADWRGSFGRWVWVALLALVGTVTSFVNTSVVGHRAPVAKPLCIQGVMEYCLWPEHAKYVPMIQDLDRRLAALPVQLPAPERVVDYALSGSTEWIDEEIEVELPGAFPPEFDISTGSRWALARGIAAAILDSTFADCGHRTQPDPDHRWDQLHAWLEWRLAGGGTHDYSTNAPSDLQAAWSVGRQTAQRKSEQDQAGWVIKLIAEEKNRYCNAA</sequence>
<organism evidence="1 2">
    <name type="scientific">Micromonospora sagamiensis</name>
    <dbReference type="NCBI Taxonomy" id="47875"/>
    <lineage>
        <taxon>Bacteria</taxon>
        <taxon>Bacillati</taxon>
        <taxon>Actinomycetota</taxon>
        <taxon>Actinomycetes</taxon>
        <taxon>Micromonosporales</taxon>
        <taxon>Micromonosporaceae</taxon>
        <taxon>Micromonospora</taxon>
    </lineage>
</organism>
<dbReference type="OrthoDB" id="3267731at2"/>
<evidence type="ECO:0000313" key="1">
    <source>
        <dbReference type="EMBL" id="TWJ31182.1"/>
    </source>
</evidence>
<keyword evidence="2" id="KW-1185">Reference proteome</keyword>
<dbReference type="Proteomes" id="UP000319728">
    <property type="component" value="Unassembled WGS sequence"/>
</dbReference>
<protein>
    <recommendedName>
        <fullName evidence="3">ABC-type transport system involved in multi-copper enzyme maturation permease subunit</fullName>
    </recommendedName>
</protein>
<proteinExistence type="predicted"/>
<evidence type="ECO:0000313" key="2">
    <source>
        <dbReference type="Proteomes" id="UP000319728"/>
    </source>
</evidence>
<comment type="caution">
    <text evidence="1">The sequence shown here is derived from an EMBL/GenBank/DDBJ whole genome shotgun (WGS) entry which is preliminary data.</text>
</comment>
<evidence type="ECO:0008006" key="3">
    <source>
        <dbReference type="Google" id="ProtNLM"/>
    </source>
</evidence>
<reference evidence="1 2" key="1">
    <citation type="submission" date="2019-07" db="EMBL/GenBank/DDBJ databases">
        <title>R&amp;d 2014.</title>
        <authorList>
            <person name="Klenk H.-P."/>
        </authorList>
    </citation>
    <scope>NUCLEOTIDE SEQUENCE [LARGE SCALE GENOMIC DNA]</scope>
    <source>
        <strain evidence="1 2">DSM 43912</strain>
    </source>
</reference>
<gene>
    <name evidence="1" type="ORF">JD81_04736</name>
</gene>
<accession>A0A562WLX6</accession>
<dbReference type="EMBL" id="VLLP01000001">
    <property type="protein sequence ID" value="TWJ31182.1"/>
    <property type="molecule type" value="Genomic_DNA"/>
</dbReference>
<dbReference type="AlphaFoldDB" id="A0A562WLX6"/>